<dbReference type="Proteomes" id="UP000323257">
    <property type="component" value="Unassembled WGS sequence"/>
</dbReference>
<protein>
    <submittedName>
        <fullName evidence="1">Uncharacterized protein</fullName>
    </submittedName>
</protein>
<proteinExistence type="predicted"/>
<dbReference type="RefSeq" id="WP_148931703.1">
    <property type="nucleotide sequence ID" value="NZ_VNHS01000009.1"/>
</dbReference>
<gene>
    <name evidence="1" type="ORF">BCM02_109387</name>
</gene>
<name>A0A5S5C0G9_9BACL</name>
<accession>A0A5S5C0G9</accession>
<dbReference type="EMBL" id="VNHS01000009">
    <property type="protein sequence ID" value="TYP72108.1"/>
    <property type="molecule type" value="Genomic_DNA"/>
</dbReference>
<comment type="caution">
    <text evidence="1">The sequence shown here is derived from an EMBL/GenBank/DDBJ whole genome shotgun (WGS) entry which is preliminary data.</text>
</comment>
<evidence type="ECO:0000313" key="1">
    <source>
        <dbReference type="EMBL" id="TYP72108.1"/>
    </source>
</evidence>
<organism evidence="1 2">
    <name type="scientific">Paenibacillus methanolicus</name>
    <dbReference type="NCBI Taxonomy" id="582686"/>
    <lineage>
        <taxon>Bacteria</taxon>
        <taxon>Bacillati</taxon>
        <taxon>Bacillota</taxon>
        <taxon>Bacilli</taxon>
        <taxon>Bacillales</taxon>
        <taxon>Paenibacillaceae</taxon>
        <taxon>Paenibacillus</taxon>
    </lineage>
</organism>
<reference evidence="1 2" key="1">
    <citation type="submission" date="2019-07" db="EMBL/GenBank/DDBJ databases">
        <title>Genomic Encyclopedia of Type Strains, Phase III (KMG-III): the genomes of soil and plant-associated and newly described type strains.</title>
        <authorList>
            <person name="Whitman W."/>
        </authorList>
    </citation>
    <scope>NUCLEOTIDE SEQUENCE [LARGE SCALE GENOMIC DNA]</scope>
    <source>
        <strain evidence="1 2">BL24</strain>
    </source>
</reference>
<sequence>MKLKLITYLLVLIVFTGCSKEPALNYSAPTNEQITTYVAENNLEILDSIWIKDCALILLKNSLITLYSDQHEELYDHKLTWGSNDKDLITVGNGVPYIAIILHDDLKNKGATYINVKYSDGTIESRGITHKKGLIISNFSKTTVQNISVTNAKGEEIYSK</sequence>
<evidence type="ECO:0000313" key="2">
    <source>
        <dbReference type="Proteomes" id="UP000323257"/>
    </source>
</evidence>
<dbReference type="AlphaFoldDB" id="A0A5S5C0G9"/>
<dbReference type="PROSITE" id="PS51257">
    <property type="entry name" value="PROKAR_LIPOPROTEIN"/>
    <property type="match status" value="1"/>
</dbReference>
<dbReference type="OrthoDB" id="2607733at2"/>
<keyword evidence="2" id="KW-1185">Reference proteome</keyword>